<keyword evidence="1" id="KW-1133">Transmembrane helix</keyword>
<feature type="transmembrane region" description="Helical" evidence="1">
    <location>
        <begin position="12"/>
        <end position="31"/>
    </location>
</feature>
<feature type="transmembrane region" description="Helical" evidence="1">
    <location>
        <begin position="114"/>
        <end position="132"/>
    </location>
</feature>
<name>A0ABN2K8B4_9ACTN</name>
<dbReference type="EMBL" id="BAAALS010000008">
    <property type="protein sequence ID" value="GAA1750392.1"/>
    <property type="molecule type" value="Genomic_DNA"/>
</dbReference>
<comment type="caution">
    <text evidence="2">The sequence shown here is derived from an EMBL/GenBank/DDBJ whole genome shotgun (WGS) entry which is preliminary data.</text>
</comment>
<sequence length="293" mass="31147">MDTEEPGARGSYVLVGLVITLAVVAFVLAVSTGRVDTAILFVGLPTLLALAVAMSPSRGSPHLMTFKGITIALLMAAVFLHEGAICVLLAAPLVYAVGHAITAIVTFTRRRLHLAVVPLALLLGAEGVVPSWRMDPHHEVSATHVVAAAPGDIAARVAAGPRLDAAPRPWLLTGMPVPRHVGGAGIDPGDQWVFHFHGDAHGPGGVLVTEVAERTPDSVRFRVVSDSSITARWLHWQEGTLRWHAVEGGTEVTLRLAFTRRLDPSWYFGPLDELFTDAAAGYLLDALGLPDRS</sequence>
<proteinExistence type="predicted"/>
<keyword evidence="1" id="KW-0812">Transmembrane</keyword>
<dbReference type="Proteomes" id="UP001500655">
    <property type="component" value="Unassembled WGS sequence"/>
</dbReference>
<keyword evidence="3" id="KW-1185">Reference proteome</keyword>
<accession>A0ABN2K8B4</accession>
<reference evidence="2 3" key="1">
    <citation type="journal article" date="2019" name="Int. J. Syst. Evol. Microbiol.">
        <title>The Global Catalogue of Microorganisms (GCM) 10K type strain sequencing project: providing services to taxonomists for standard genome sequencing and annotation.</title>
        <authorList>
            <consortium name="The Broad Institute Genomics Platform"/>
            <consortium name="The Broad Institute Genome Sequencing Center for Infectious Disease"/>
            <person name="Wu L."/>
            <person name="Ma J."/>
        </authorList>
    </citation>
    <scope>NUCLEOTIDE SEQUENCE [LARGE SCALE GENOMIC DNA]</scope>
    <source>
        <strain evidence="2 3">JCM 13249</strain>
    </source>
</reference>
<feature type="transmembrane region" description="Helical" evidence="1">
    <location>
        <begin position="63"/>
        <end position="81"/>
    </location>
</feature>
<evidence type="ECO:0000256" key="1">
    <source>
        <dbReference type="SAM" id="Phobius"/>
    </source>
</evidence>
<protein>
    <submittedName>
        <fullName evidence="2">Uncharacterized protein</fullName>
    </submittedName>
</protein>
<evidence type="ECO:0000313" key="3">
    <source>
        <dbReference type="Proteomes" id="UP001500655"/>
    </source>
</evidence>
<organism evidence="2 3">
    <name type="scientific">Luedemannella helvata</name>
    <dbReference type="NCBI Taxonomy" id="349315"/>
    <lineage>
        <taxon>Bacteria</taxon>
        <taxon>Bacillati</taxon>
        <taxon>Actinomycetota</taxon>
        <taxon>Actinomycetes</taxon>
        <taxon>Micromonosporales</taxon>
        <taxon>Micromonosporaceae</taxon>
        <taxon>Luedemannella</taxon>
    </lineage>
</organism>
<keyword evidence="1" id="KW-0472">Membrane</keyword>
<feature type="transmembrane region" description="Helical" evidence="1">
    <location>
        <begin position="37"/>
        <end position="56"/>
    </location>
</feature>
<dbReference type="SUPFAM" id="SSF55961">
    <property type="entry name" value="Bet v1-like"/>
    <property type="match status" value="1"/>
</dbReference>
<evidence type="ECO:0000313" key="2">
    <source>
        <dbReference type="EMBL" id="GAA1750392.1"/>
    </source>
</evidence>
<gene>
    <name evidence="2" type="ORF">GCM10009681_21920</name>
</gene>
<dbReference type="RefSeq" id="WP_344079578.1">
    <property type="nucleotide sequence ID" value="NZ_BAAALS010000008.1"/>
</dbReference>